<feature type="repeat" description="PPR" evidence="1">
    <location>
        <begin position="222"/>
        <end position="256"/>
    </location>
</feature>
<reference evidence="3" key="1">
    <citation type="submission" date="2021-01" db="EMBL/GenBank/DDBJ databases">
        <authorList>
            <person name="Corre E."/>
            <person name="Pelletier E."/>
            <person name="Niang G."/>
            <person name="Scheremetjew M."/>
            <person name="Finn R."/>
            <person name="Kale V."/>
            <person name="Holt S."/>
            <person name="Cochrane G."/>
            <person name="Meng A."/>
            <person name="Brown T."/>
            <person name="Cohen L."/>
        </authorList>
    </citation>
    <scope>NUCLEOTIDE SEQUENCE</scope>
    <source>
        <strain evidence="3">CCMP 769</strain>
    </source>
</reference>
<evidence type="ECO:0000313" key="3">
    <source>
        <dbReference type="EMBL" id="CAE0050507.1"/>
    </source>
</evidence>
<feature type="repeat" description="PPR" evidence="1">
    <location>
        <begin position="292"/>
        <end position="326"/>
    </location>
</feature>
<dbReference type="PROSITE" id="PS51375">
    <property type="entry name" value="PPR"/>
    <property type="match status" value="4"/>
</dbReference>
<dbReference type="AlphaFoldDB" id="A0A7S3EF42"/>
<organism evidence="3">
    <name type="scientific">Rhodosorus marinus</name>
    <dbReference type="NCBI Taxonomy" id="101924"/>
    <lineage>
        <taxon>Eukaryota</taxon>
        <taxon>Rhodophyta</taxon>
        <taxon>Stylonematophyceae</taxon>
        <taxon>Stylonematales</taxon>
        <taxon>Stylonemataceae</taxon>
        <taxon>Rhodosorus</taxon>
    </lineage>
</organism>
<proteinExistence type="predicted"/>
<dbReference type="GO" id="GO:0005739">
    <property type="term" value="C:mitochondrion"/>
    <property type="evidence" value="ECO:0007669"/>
    <property type="project" value="TreeGrafter"/>
</dbReference>
<dbReference type="GO" id="GO:0003729">
    <property type="term" value="F:mRNA binding"/>
    <property type="evidence" value="ECO:0007669"/>
    <property type="project" value="TreeGrafter"/>
</dbReference>
<dbReference type="NCBIfam" id="TIGR00756">
    <property type="entry name" value="PPR"/>
    <property type="match status" value="4"/>
</dbReference>
<dbReference type="Pfam" id="PF01535">
    <property type="entry name" value="PPR"/>
    <property type="match status" value="2"/>
</dbReference>
<dbReference type="EMBL" id="HBHW01024060">
    <property type="protein sequence ID" value="CAE0050511.1"/>
    <property type="molecule type" value="Transcribed_RNA"/>
</dbReference>
<evidence type="ECO:0000313" key="4">
    <source>
        <dbReference type="EMBL" id="CAE0050511.1"/>
    </source>
</evidence>
<name>A0A7S3EF42_9RHOD</name>
<dbReference type="EMBL" id="HBHW01024055">
    <property type="protein sequence ID" value="CAE0050507.1"/>
    <property type="molecule type" value="Transcribed_RNA"/>
</dbReference>
<protein>
    <recommendedName>
        <fullName evidence="5">Pentacotripeptide-repeat region of PRORP domain-containing protein</fullName>
    </recommendedName>
</protein>
<dbReference type="PANTHER" id="PTHR47934:SF6">
    <property type="entry name" value="MITOCHONDRIAL GROUP I INTRON SPLICING FACTOR CCM1-RELATED"/>
    <property type="match status" value="1"/>
</dbReference>
<dbReference type="GO" id="GO:0007005">
    <property type="term" value="P:mitochondrion organization"/>
    <property type="evidence" value="ECO:0007669"/>
    <property type="project" value="TreeGrafter"/>
</dbReference>
<dbReference type="PANTHER" id="PTHR47934">
    <property type="entry name" value="PENTATRICOPEPTIDE REPEAT-CONTAINING PROTEIN PET309, MITOCHONDRIAL"/>
    <property type="match status" value="1"/>
</dbReference>
<dbReference type="Pfam" id="PF13812">
    <property type="entry name" value="PPR_3"/>
    <property type="match status" value="2"/>
</dbReference>
<feature type="region of interest" description="Disordered" evidence="2">
    <location>
        <begin position="55"/>
        <end position="81"/>
    </location>
</feature>
<sequence length="632" mass="71485">MGLGFIHLSVASVGVCGDSRKSACKGFFVGYCNVARSRGRSRLYVSGSSFGNRERREDHVLSEAGDSADDEEEDETTNRNERPREIIRLLKSGKKDLALEAFRKSRLKDEFRDGDLVRMVQEFSRKSSPQVAEAVLREFETETKRTADISAYNALMKGYSKARMVQAIDDIIYGMLNGSNAEVKPDVISFGILIDTYAKLNKMPAAESVLRTMTSMETVQPDAYIFTSLIRGYATANRFEEVKRCFSRLHDANLKPDLVLYNVAIGAAKKARNVSAAEAIYDRMREDGIHPDVFTFTAFVQLYANDGEFGLAKEAFERIRDHGIEPDQHAYCAMIVACNRAGEFDAAEELFMEMKAVQIPPDLAIYNTMISIRSRIGQEVESLIEEMHGSGIRSDHVTDWIIANKKRKSMGGSFAGLEEEPSSLLEITQAMRELGRAGDVEQVLRLFRKAKQMGSDVAVYNAAIQALIIARRHTAAKHVLNDMRNQLIKFDVATFSMCMVLLARDPNTERETPYRLLHEMDVEGVLADTAIFNAMLRIKSVRPGEVLREMQMRKLQPDNYTKRALIAVYLRRRQPIRALRTLQKTEDWDARSVNQVIHSLRQHGEKDLADKLVRYSLERGVDLDSQNVEPHR</sequence>
<dbReference type="InterPro" id="IPR002885">
    <property type="entry name" value="PPR_rpt"/>
</dbReference>
<dbReference type="InterPro" id="IPR051114">
    <property type="entry name" value="Mito_RNA_Proc_CCM1"/>
</dbReference>
<evidence type="ECO:0000256" key="2">
    <source>
        <dbReference type="SAM" id="MobiDB-lite"/>
    </source>
</evidence>
<feature type="repeat" description="PPR" evidence="1">
    <location>
        <begin position="327"/>
        <end position="361"/>
    </location>
</feature>
<feature type="repeat" description="PPR" evidence="1">
    <location>
        <begin position="257"/>
        <end position="291"/>
    </location>
</feature>
<dbReference type="InterPro" id="IPR011990">
    <property type="entry name" value="TPR-like_helical_dom_sf"/>
</dbReference>
<accession>A0A7S3EF42</accession>
<dbReference type="GO" id="GO:0006396">
    <property type="term" value="P:RNA processing"/>
    <property type="evidence" value="ECO:0007669"/>
    <property type="project" value="TreeGrafter"/>
</dbReference>
<evidence type="ECO:0000256" key="1">
    <source>
        <dbReference type="PROSITE-ProRule" id="PRU00708"/>
    </source>
</evidence>
<evidence type="ECO:0008006" key="5">
    <source>
        <dbReference type="Google" id="ProtNLM"/>
    </source>
</evidence>
<gene>
    <name evidence="3" type="ORF">RMAR00112_LOCUS18507</name>
    <name evidence="4" type="ORF">RMAR00112_LOCUS18511</name>
</gene>
<feature type="compositionally biased region" description="Acidic residues" evidence="2">
    <location>
        <begin position="66"/>
        <end position="75"/>
    </location>
</feature>
<dbReference type="Gene3D" id="1.25.40.10">
    <property type="entry name" value="Tetratricopeptide repeat domain"/>
    <property type="match status" value="4"/>
</dbReference>